<dbReference type="GO" id="GO:0005829">
    <property type="term" value="C:cytosol"/>
    <property type="evidence" value="ECO:0007669"/>
    <property type="project" value="TreeGrafter"/>
</dbReference>
<dbReference type="InterPro" id="IPR001245">
    <property type="entry name" value="Ser-Thr/Tyr_kinase_cat_dom"/>
</dbReference>
<sequence length="260" mass="28676">MVQLIDVARQTAQGMDYLHAKNIIHRDLKSNSIYLSLAGIGGLTVKIGDFGLATVKTRWSGAQPLEQPSGSVLWMVSWARLAGEQWEMQASGLGPVRQSGDTCARCGYLDCPPLDSHGSLPLSGLPKAAEVIRMQDPNPYSFQSDVYAYGVVLYELMTGSLPYSHIGSRDQIIFMVGRGYLSPDLSKIFSNCPKAMRRLLSDCLKFQREERPLFPQILATIELLQRSLPKIERSASEPSLHRTQADELPACLLSAARLVP</sequence>
<dbReference type="AlphaFoldDB" id="G3IP41"/>
<dbReference type="SMART" id="SM00220">
    <property type="entry name" value="S_TKc"/>
    <property type="match status" value="1"/>
</dbReference>
<dbReference type="GO" id="GO:0005524">
    <property type="term" value="F:ATP binding"/>
    <property type="evidence" value="ECO:0007669"/>
    <property type="project" value="InterPro"/>
</dbReference>
<dbReference type="SUPFAM" id="SSF56112">
    <property type="entry name" value="Protein kinase-like (PK-like)"/>
    <property type="match status" value="1"/>
</dbReference>
<dbReference type="PANTHER" id="PTHR44329:SF55">
    <property type="entry name" value="SERINE_THREONINE-PROTEIN KINASE A-RAF"/>
    <property type="match status" value="1"/>
</dbReference>
<dbReference type="GO" id="GO:0004709">
    <property type="term" value="F:MAP kinase kinase kinase activity"/>
    <property type="evidence" value="ECO:0007669"/>
    <property type="project" value="TreeGrafter"/>
</dbReference>
<dbReference type="InterPro" id="IPR051681">
    <property type="entry name" value="Ser/Thr_Kinases-Pseudokinases"/>
</dbReference>
<dbReference type="InterPro" id="IPR011009">
    <property type="entry name" value="Kinase-like_dom_sf"/>
</dbReference>
<dbReference type="FunFam" id="1.10.510.10:FF:002180">
    <property type="match status" value="1"/>
</dbReference>
<organism evidence="2 3">
    <name type="scientific">Cricetulus griseus</name>
    <name type="common">Chinese hamster</name>
    <name type="synonym">Cricetulus barabensis griseus</name>
    <dbReference type="NCBI Taxonomy" id="10029"/>
    <lineage>
        <taxon>Eukaryota</taxon>
        <taxon>Metazoa</taxon>
        <taxon>Chordata</taxon>
        <taxon>Craniata</taxon>
        <taxon>Vertebrata</taxon>
        <taxon>Euteleostomi</taxon>
        <taxon>Mammalia</taxon>
        <taxon>Eutheria</taxon>
        <taxon>Euarchontoglires</taxon>
        <taxon>Glires</taxon>
        <taxon>Rodentia</taxon>
        <taxon>Myomorpha</taxon>
        <taxon>Muroidea</taxon>
        <taxon>Cricetidae</taxon>
        <taxon>Cricetinae</taxon>
        <taxon>Cricetulus</taxon>
    </lineage>
</organism>
<dbReference type="InParanoid" id="G3IP41"/>
<dbReference type="PIRSF" id="PIRSF000654">
    <property type="entry name" value="Integrin-linked_kinase"/>
    <property type="match status" value="1"/>
</dbReference>
<reference evidence="3" key="1">
    <citation type="journal article" date="2011" name="Nat. Biotechnol.">
        <title>The genomic sequence of the Chinese hamster ovary (CHO)-K1 cell line.</title>
        <authorList>
            <person name="Xu X."/>
            <person name="Nagarajan H."/>
            <person name="Lewis N.E."/>
            <person name="Pan S."/>
            <person name="Cai Z."/>
            <person name="Liu X."/>
            <person name="Chen W."/>
            <person name="Xie M."/>
            <person name="Wang W."/>
            <person name="Hammond S."/>
            <person name="Andersen M.R."/>
            <person name="Neff N."/>
            <person name="Passarelli B."/>
            <person name="Koh W."/>
            <person name="Fan H.C."/>
            <person name="Wang J."/>
            <person name="Gui Y."/>
            <person name="Lee K.H."/>
            <person name="Betenbaugh M.J."/>
            <person name="Quake S.R."/>
            <person name="Famili I."/>
            <person name="Palsson B.O."/>
            <person name="Wang J."/>
        </authorList>
    </citation>
    <scope>NUCLEOTIDE SEQUENCE [LARGE SCALE GENOMIC DNA]</scope>
    <source>
        <strain evidence="3">CHO K1 cell line</strain>
    </source>
</reference>
<evidence type="ECO:0000313" key="3">
    <source>
        <dbReference type="Proteomes" id="UP000001075"/>
    </source>
</evidence>
<feature type="domain" description="Protein kinase" evidence="1">
    <location>
        <begin position="1"/>
        <end position="224"/>
    </location>
</feature>
<proteinExistence type="predicted"/>
<dbReference type="InterPro" id="IPR000719">
    <property type="entry name" value="Prot_kinase_dom"/>
</dbReference>
<dbReference type="Pfam" id="PF07714">
    <property type="entry name" value="PK_Tyr_Ser-Thr"/>
    <property type="match status" value="2"/>
</dbReference>
<dbReference type="Gene3D" id="1.10.510.10">
    <property type="entry name" value="Transferase(Phosphotransferase) domain 1"/>
    <property type="match status" value="1"/>
</dbReference>
<evidence type="ECO:0000313" key="2">
    <source>
        <dbReference type="EMBL" id="EGV91547.1"/>
    </source>
</evidence>
<keyword evidence="2" id="KW-0808">Transferase</keyword>
<dbReference type="GO" id="GO:0005739">
    <property type="term" value="C:mitochondrion"/>
    <property type="evidence" value="ECO:0007669"/>
    <property type="project" value="TreeGrafter"/>
</dbReference>
<dbReference type="PANTHER" id="PTHR44329">
    <property type="entry name" value="SERINE/THREONINE-PROTEIN KINASE TNNI3K-RELATED"/>
    <property type="match status" value="1"/>
</dbReference>
<keyword evidence="2" id="KW-0418">Kinase</keyword>
<protein>
    <submittedName>
        <fullName evidence="2">A-Raf proto-oncogene serine/threonine-protein kinase</fullName>
    </submittedName>
</protein>
<name>G3IP41_CRIGR</name>
<evidence type="ECO:0000259" key="1">
    <source>
        <dbReference type="PROSITE" id="PS50011"/>
    </source>
</evidence>
<dbReference type="STRING" id="10029.G3IP41"/>
<accession>G3IP41</accession>
<dbReference type="PROSITE" id="PS50011">
    <property type="entry name" value="PROTEIN_KINASE_DOM"/>
    <property type="match status" value="1"/>
</dbReference>
<gene>
    <name evidence="2" type="ORF">I79_025743</name>
</gene>
<dbReference type="Proteomes" id="UP000001075">
    <property type="component" value="Unassembled WGS sequence"/>
</dbReference>
<dbReference type="EMBL" id="JH008715">
    <property type="protein sequence ID" value="EGV91547.1"/>
    <property type="molecule type" value="Genomic_DNA"/>
</dbReference>